<dbReference type="GO" id="GO:0009446">
    <property type="term" value="P:putrescine biosynthetic process"/>
    <property type="evidence" value="ECO:0007669"/>
    <property type="project" value="InterPro"/>
</dbReference>
<dbReference type="Gene3D" id="3.75.10.10">
    <property type="entry name" value="L-arginine/glycine Amidinotransferase, Chain A"/>
    <property type="match status" value="1"/>
</dbReference>
<reference evidence="2" key="1">
    <citation type="submission" date="2018-03" db="EMBL/GenBank/DDBJ databases">
        <authorList>
            <person name="Guldener U."/>
        </authorList>
    </citation>
    <scope>NUCLEOTIDE SEQUENCE</scope>
</reference>
<keyword evidence="3" id="KW-1185">Reference proteome</keyword>
<dbReference type="Pfam" id="PF04371">
    <property type="entry name" value="PAD_porph"/>
    <property type="match status" value="1"/>
</dbReference>
<dbReference type="InterPro" id="IPR007466">
    <property type="entry name" value="Peptidyl-Arg-deiminase_porph"/>
</dbReference>
<dbReference type="GO" id="GO:0047632">
    <property type="term" value="F:agmatine deiminase activity"/>
    <property type="evidence" value="ECO:0007669"/>
    <property type="project" value="TreeGrafter"/>
</dbReference>
<sequence length="342" mass="37727">MAWPGKEGILKDYPESLDRATAEVSAIAGAVAHFQPVVMIVGNERPKEAGAHFANVRTPFSITLHRIEGACMDLWMRDIAPILVAKDAPRGGRTLAGLDYNFNGWGGKACTPTTAKFSQMFLGHMNIERIETSIITEGGALETDGDGTLLLTESSIVNNNRNPGQTREDIENELRRTLGVEKIIWIPGRKGLDTTDCHIDALARFIRPGVVLLSRANESEETDWTLVYKEAREILGRVTDAKGRRLEIVEVEEPKRWASQPPSKGIDDINGDSPVWSYVNYSLVNGGIIMPQFGHPEHDTEALKTVQRLFRNERKVSPVLIKELPLLGGGIHCATQEIPAFA</sequence>
<dbReference type="SUPFAM" id="SSF55909">
    <property type="entry name" value="Pentein"/>
    <property type="match status" value="1"/>
</dbReference>
<dbReference type="GO" id="GO:0004668">
    <property type="term" value="F:protein-arginine deiminase activity"/>
    <property type="evidence" value="ECO:0007669"/>
    <property type="project" value="InterPro"/>
</dbReference>
<dbReference type="AlphaFoldDB" id="A0AAE8SUJ2"/>
<proteinExistence type="predicted"/>
<protein>
    <submittedName>
        <fullName evidence="2">Related to peptidylarginine deiminase and related enzymes</fullName>
    </submittedName>
</protein>
<comment type="caution">
    <text evidence="2">The sequence shown here is derived from an EMBL/GenBank/DDBJ whole genome shotgun (WGS) entry which is preliminary data.</text>
</comment>
<keyword evidence="1" id="KW-0378">Hydrolase</keyword>
<gene>
    <name evidence="2" type="ORF">DNG_04428</name>
</gene>
<dbReference type="PANTHER" id="PTHR31377">
    <property type="entry name" value="AGMATINE DEIMINASE-RELATED"/>
    <property type="match status" value="1"/>
</dbReference>
<organism evidence="2 3">
    <name type="scientific">Cephalotrichum gorgonifer</name>
    <dbReference type="NCBI Taxonomy" id="2041049"/>
    <lineage>
        <taxon>Eukaryota</taxon>
        <taxon>Fungi</taxon>
        <taxon>Dikarya</taxon>
        <taxon>Ascomycota</taxon>
        <taxon>Pezizomycotina</taxon>
        <taxon>Sordariomycetes</taxon>
        <taxon>Hypocreomycetidae</taxon>
        <taxon>Microascales</taxon>
        <taxon>Microascaceae</taxon>
        <taxon>Cephalotrichum</taxon>
    </lineage>
</organism>
<evidence type="ECO:0000313" key="3">
    <source>
        <dbReference type="Proteomes" id="UP001187682"/>
    </source>
</evidence>
<accession>A0AAE8SUJ2</accession>
<name>A0AAE8SUJ2_9PEZI</name>
<evidence type="ECO:0000313" key="2">
    <source>
        <dbReference type="EMBL" id="SPO01755.1"/>
    </source>
</evidence>
<dbReference type="Proteomes" id="UP001187682">
    <property type="component" value="Unassembled WGS sequence"/>
</dbReference>
<evidence type="ECO:0000256" key="1">
    <source>
        <dbReference type="ARBA" id="ARBA00022801"/>
    </source>
</evidence>
<dbReference type="PANTHER" id="PTHR31377:SF0">
    <property type="entry name" value="AGMATINE DEIMINASE-RELATED"/>
    <property type="match status" value="1"/>
</dbReference>
<dbReference type="EMBL" id="ONZQ02000005">
    <property type="protein sequence ID" value="SPO01755.1"/>
    <property type="molecule type" value="Genomic_DNA"/>
</dbReference>